<dbReference type="Pfam" id="PF21205">
    <property type="entry name" value="Rep3_C"/>
    <property type="match status" value="1"/>
</dbReference>
<name>A0A1Y5ZXC5_9BACI</name>
<dbReference type="EMBL" id="FWZD01000056">
    <property type="protein sequence ID" value="SME16886.1"/>
    <property type="molecule type" value="Genomic_DNA"/>
</dbReference>
<feature type="domain" description="Initiator Rep protein WH1" evidence="2">
    <location>
        <begin position="64"/>
        <end position="206"/>
    </location>
</feature>
<comment type="similarity">
    <text evidence="1">Belongs to the initiator RepB protein family.</text>
</comment>
<dbReference type="InterPro" id="IPR036390">
    <property type="entry name" value="WH_DNA-bd_sf"/>
</dbReference>
<dbReference type="Proteomes" id="UP000194439">
    <property type="component" value="Unassembled WGS sequence"/>
</dbReference>
<evidence type="ECO:0000256" key="1">
    <source>
        <dbReference type="ARBA" id="ARBA00038283"/>
    </source>
</evidence>
<dbReference type="Pfam" id="PF01051">
    <property type="entry name" value="Rep3_N"/>
    <property type="match status" value="1"/>
</dbReference>
<proteinExistence type="inferred from homology"/>
<dbReference type="SUPFAM" id="SSF46785">
    <property type="entry name" value="Winged helix' DNA-binding domain"/>
    <property type="match status" value="2"/>
</dbReference>
<dbReference type="GO" id="GO:0003887">
    <property type="term" value="F:DNA-directed DNA polymerase activity"/>
    <property type="evidence" value="ECO:0007669"/>
    <property type="project" value="InterPro"/>
</dbReference>
<evidence type="ECO:0000259" key="2">
    <source>
        <dbReference type="Pfam" id="PF01051"/>
    </source>
</evidence>
<dbReference type="AlphaFoldDB" id="A0A1Y5ZXC5"/>
<dbReference type="InterPro" id="IPR036388">
    <property type="entry name" value="WH-like_DNA-bd_sf"/>
</dbReference>
<evidence type="ECO:0000313" key="4">
    <source>
        <dbReference type="Proteomes" id="UP000194439"/>
    </source>
</evidence>
<dbReference type="Gene3D" id="1.10.10.10">
    <property type="entry name" value="Winged helix-like DNA-binding domain superfamily/Winged helix DNA-binding domain"/>
    <property type="match status" value="2"/>
</dbReference>
<reference evidence="4" key="1">
    <citation type="submission" date="2017-04" db="EMBL/GenBank/DDBJ databases">
        <authorList>
            <person name="Criscuolo A."/>
        </authorList>
    </citation>
    <scope>NUCLEOTIDE SEQUENCE [LARGE SCALE GENOMIC DNA]</scope>
</reference>
<sequence>MTFVILIYKINCFLTVKMRVKFSELTKINYNKRNIFVIISRGKKEGTYVGMSDSKNLQIKENNIVSKSNTLIEANSRLNLVEQKILLCLASNIEPNDWDFKTYTFSIKHFHDLLGLNGSTKYSELSKITKELLSKVIEIRIGEELIQVSWLSSAIYNRNKGTIDMRFDPLLRPFLLELSNKFTSYRLANVIKLKSTYAIRIYELLKQYEDLKERTISLENLRYYLDAMDIYPNYANFKQRVLKPSQKELDQKTDISFEFEEIKLGRKVQKIKFIICSQKKKDSNLVHFEKNLDKFQQPNTFEQKIKRFEERCKEKVFPKVLKKWEAHKEIVLEIIEDIRFRSDISSPIGYVEFTLNSRLKELSDKEITNKISLNDNDSHNDIVLEIDNIINLVISKYSKATGAVATFLVKDTAIENLVRVVTLEEAEAIWIEHETFVMDKIYEYIKKNIRKKRY</sequence>
<gene>
    <name evidence="3" type="primary">repE</name>
    <name evidence="3" type="ORF">BACERE00185_03141</name>
</gene>
<organism evidence="3 4">
    <name type="scientific">Bacillus mobilis</name>
    <dbReference type="NCBI Taxonomy" id="2026190"/>
    <lineage>
        <taxon>Bacteria</taxon>
        <taxon>Bacillati</taxon>
        <taxon>Bacillota</taxon>
        <taxon>Bacilli</taxon>
        <taxon>Bacillales</taxon>
        <taxon>Bacillaceae</taxon>
        <taxon>Bacillus</taxon>
        <taxon>Bacillus cereus group</taxon>
    </lineage>
</organism>
<accession>A0A1Y5ZXC5</accession>
<protein>
    <submittedName>
        <fullName evidence="3">Replication initiation protein</fullName>
    </submittedName>
</protein>
<dbReference type="InterPro" id="IPR000525">
    <property type="entry name" value="Initiator_Rep_WH1"/>
</dbReference>
<dbReference type="GO" id="GO:0006270">
    <property type="term" value="P:DNA replication initiation"/>
    <property type="evidence" value="ECO:0007669"/>
    <property type="project" value="InterPro"/>
</dbReference>
<evidence type="ECO:0000313" key="3">
    <source>
        <dbReference type="EMBL" id="SME16886.1"/>
    </source>
</evidence>